<dbReference type="EMBL" id="BNAG01000001">
    <property type="protein sequence ID" value="GHE55849.1"/>
    <property type="molecule type" value="Genomic_DNA"/>
</dbReference>
<dbReference type="PROSITE" id="PS50005">
    <property type="entry name" value="TPR"/>
    <property type="match status" value="1"/>
</dbReference>
<dbReference type="Proteomes" id="UP000658258">
    <property type="component" value="Unassembled WGS sequence"/>
</dbReference>
<reference evidence="3" key="1">
    <citation type="journal article" date="2019" name="Int. J. Syst. Evol. Microbiol.">
        <title>The Global Catalogue of Microorganisms (GCM) 10K type strain sequencing project: providing services to taxonomists for standard genome sequencing and annotation.</title>
        <authorList>
            <consortium name="The Broad Institute Genomics Platform"/>
            <consortium name="The Broad Institute Genome Sequencing Center for Infectious Disease"/>
            <person name="Wu L."/>
            <person name="Ma J."/>
        </authorList>
    </citation>
    <scope>NUCLEOTIDE SEQUENCE [LARGE SCALE GENOMIC DNA]</scope>
    <source>
        <strain evidence="3">CGMCC 1.15111</strain>
    </source>
</reference>
<proteinExistence type="predicted"/>
<dbReference type="InterPro" id="IPR019734">
    <property type="entry name" value="TPR_rpt"/>
</dbReference>
<comment type="caution">
    <text evidence="2">The sequence shown here is derived from an EMBL/GenBank/DDBJ whole genome shotgun (WGS) entry which is preliminary data.</text>
</comment>
<dbReference type="RefSeq" id="WP_189628915.1">
    <property type="nucleotide sequence ID" value="NZ_BNAG01000001.1"/>
</dbReference>
<gene>
    <name evidence="2" type="ORF">GCM10011340_08280</name>
</gene>
<evidence type="ECO:0000256" key="1">
    <source>
        <dbReference type="PROSITE-ProRule" id="PRU00339"/>
    </source>
</evidence>
<dbReference type="InterPro" id="IPR011990">
    <property type="entry name" value="TPR-like_helical_dom_sf"/>
</dbReference>
<keyword evidence="1" id="KW-0802">TPR repeat</keyword>
<evidence type="ECO:0000313" key="2">
    <source>
        <dbReference type="EMBL" id="GHE55849.1"/>
    </source>
</evidence>
<feature type="repeat" description="TPR" evidence="1">
    <location>
        <begin position="190"/>
        <end position="223"/>
    </location>
</feature>
<dbReference type="SUPFAM" id="SSF48452">
    <property type="entry name" value="TPR-like"/>
    <property type="match status" value="1"/>
</dbReference>
<keyword evidence="3" id="KW-1185">Reference proteome</keyword>
<name>A0ABQ3I1K8_9BACT</name>
<organism evidence="2 3">
    <name type="scientific">Roseivirga thermotolerans</name>
    <dbReference type="NCBI Taxonomy" id="1758176"/>
    <lineage>
        <taxon>Bacteria</taxon>
        <taxon>Pseudomonadati</taxon>
        <taxon>Bacteroidota</taxon>
        <taxon>Cytophagia</taxon>
        <taxon>Cytophagales</taxon>
        <taxon>Roseivirgaceae</taxon>
        <taxon>Roseivirga</taxon>
    </lineage>
</organism>
<dbReference type="Pfam" id="PF13174">
    <property type="entry name" value="TPR_6"/>
    <property type="match status" value="1"/>
</dbReference>
<evidence type="ECO:0008006" key="4">
    <source>
        <dbReference type="Google" id="ProtNLM"/>
    </source>
</evidence>
<dbReference type="Gene3D" id="1.25.40.10">
    <property type="entry name" value="Tetratricopeptide repeat domain"/>
    <property type="match status" value="1"/>
</dbReference>
<protein>
    <recommendedName>
        <fullName evidence="4">Peptidase</fullName>
    </recommendedName>
</protein>
<evidence type="ECO:0000313" key="3">
    <source>
        <dbReference type="Proteomes" id="UP000658258"/>
    </source>
</evidence>
<accession>A0ABQ3I1K8</accession>
<sequence length="271" mass="30501">MKKNQVSLIIIAIAAIVGLYSLPRVVVDNDNEASAEFIDESTPGGVIDHSSAIPEEIQPKIDYWKSQLFANGNIQPNNEALDSLMAVFQQINQYDSAAYFANTFAERFNSTEHWRKAGDAYFEAFTYAINEQKTSLLGNKAREAYQIVLEAQPDNLDVKHNVALTYVAGPSPMQGIMMLREIIEEDPSNEKALMSMGRMSINTGQFENGIERFQSLVQYYPNHIEGNFFLGVCYFEAGQMVKARAQFEKIKTLDASEQILTAANEYLQRIK</sequence>